<sequence length="208" mass="24733">MDDSVPKKTFKLIRRKPVIKSEPEPDVIQKNLEPLFHNIKKKRLAQDIYYQNHSFGVTSLKKDVHQRLGQTSKSQKFFHMPYGTNTSSIGPKPKKLFRRNHQNNQLQRHFSVQDRLNKIRLHQSLIGKNKVLKLGRNIPYNLRVQVSNLDFKKQPNFHRKFKLILNPQLQEDIQAIQLKFLSMPLHLEDWRTQPESTGVRMNDRFTLY</sequence>
<dbReference type="AlphaFoldDB" id="A0A9P0B8D1"/>
<organism evidence="1 2">
    <name type="scientific">Brassicogethes aeneus</name>
    <name type="common">Rape pollen beetle</name>
    <name type="synonym">Meligethes aeneus</name>
    <dbReference type="NCBI Taxonomy" id="1431903"/>
    <lineage>
        <taxon>Eukaryota</taxon>
        <taxon>Metazoa</taxon>
        <taxon>Ecdysozoa</taxon>
        <taxon>Arthropoda</taxon>
        <taxon>Hexapoda</taxon>
        <taxon>Insecta</taxon>
        <taxon>Pterygota</taxon>
        <taxon>Neoptera</taxon>
        <taxon>Endopterygota</taxon>
        <taxon>Coleoptera</taxon>
        <taxon>Polyphaga</taxon>
        <taxon>Cucujiformia</taxon>
        <taxon>Nitidulidae</taxon>
        <taxon>Meligethinae</taxon>
        <taxon>Brassicogethes</taxon>
    </lineage>
</organism>
<keyword evidence="2" id="KW-1185">Reference proteome</keyword>
<proteinExistence type="predicted"/>
<dbReference type="Proteomes" id="UP001154078">
    <property type="component" value="Chromosome 5"/>
</dbReference>
<accession>A0A9P0B8D1</accession>
<dbReference type="OrthoDB" id="6761979at2759"/>
<evidence type="ECO:0000313" key="2">
    <source>
        <dbReference type="Proteomes" id="UP001154078"/>
    </source>
</evidence>
<name>A0A9P0B8D1_BRAAE</name>
<protein>
    <submittedName>
        <fullName evidence="1">Uncharacterized protein</fullName>
    </submittedName>
</protein>
<gene>
    <name evidence="1" type="ORF">MELIAE_LOCUS7423</name>
</gene>
<dbReference type="EMBL" id="OV121136">
    <property type="protein sequence ID" value="CAH0556498.1"/>
    <property type="molecule type" value="Genomic_DNA"/>
</dbReference>
<reference evidence="1" key="1">
    <citation type="submission" date="2021-12" db="EMBL/GenBank/DDBJ databases">
        <authorList>
            <person name="King R."/>
        </authorList>
    </citation>
    <scope>NUCLEOTIDE SEQUENCE</scope>
</reference>
<evidence type="ECO:0000313" key="1">
    <source>
        <dbReference type="EMBL" id="CAH0556498.1"/>
    </source>
</evidence>